<evidence type="ECO:0000313" key="3">
    <source>
        <dbReference type="Proteomes" id="UP001195914"/>
    </source>
</evidence>
<keyword evidence="1" id="KW-1133">Transmembrane helix</keyword>
<evidence type="ECO:0000313" key="2">
    <source>
        <dbReference type="EMBL" id="KAK1935525.1"/>
    </source>
</evidence>
<reference evidence="2" key="2">
    <citation type="submission" date="2021-05" db="EMBL/GenBank/DDBJ databases">
        <authorList>
            <person name="Pain A."/>
        </authorList>
    </citation>
    <scope>NUCLEOTIDE SEQUENCE</scope>
    <source>
        <strain evidence="2">1802A</strain>
    </source>
</reference>
<gene>
    <name evidence="2" type="ORF">X943_002982</name>
</gene>
<feature type="transmembrane region" description="Helical" evidence="1">
    <location>
        <begin position="991"/>
        <end position="1008"/>
    </location>
</feature>
<keyword evidence="1" id="KW-0812">Transmembrane</keyword>
<keyword evidence="3" id="KW-1185">Reference proteome</keyword>
<name>A0AAD9LGE4_BABDI</name>
<organism evidence="2 3">
    <name type="scientific">Babesia divergens</name>
    <dbReference type="NCBI Taxonomy" id="32595"/>
    <lineage>
        <taxon>Eukaryota</taxon>
        <taxon>Sar</taxon>
        <taxon>Alveolata</taxon>
        <taxon>Apicomplexa</taxon>
        <taxon>Aconoidasida</taxon>
        <taxon>Piroplasmida</taxon>
        <taxon>Babesiidae</taxon>
        <taxon>Babesia</taxon>
    </lineage>
</organism>
<evidence type="ECO:0000256" key="1">
    <source>
        <dbReference type="SAM" id="Phobius"/>
    </source>
</evidence>
<dbReference type="Proteomes" id="UP001195914">
    <property type="component" value="Unassembled WGS sequence"/>
</dbReference>
<comment type="caution">
    <text evidence="2">The sequence shown here is derived from an EMBL/GenBank/DDBJ whole genome shotgun (WGS) entry which is preliminary data.</text>
</comment>
<sequence>MDEICQCNDFEQCCPGGTCDGNSGVPGGSCDFCQNLNAGKSQPTTGLGLSPPNPIRLAKRLDKFFGDSSKPGCDCQCGSTGKSCCCLACPGNCSQACSCVSTGQCPCASKLQPPQCPRQKFCLAINSIKVSSGSSLMRCCNQGKDCHCKVNGSAPCSGQGCCENTKKSIKCLIRRLVTYFNSLGPNPSKPDFSQKCCDLLCVAKTCEFLRSFYNDTKYKSDSKPFHDELLKLKYSSPCGHDLWRTLDDFLYYCVHMVGAHVDRIKDKINAKGNTCSKCPTGKPGTSPCSCNNNCNGQCKGCDVLLKDSHLMDILTRKFSSSYDSSKAKWNLLCSRSQSQPCCSKPSCPCKSDPSVSTCDSKPCCPNCDVKKAAKIFLGMLPCMYWGLKILYERCQAPLTWPSWQSIDFDRNDLPSSGLAKFLYAWGYGLRPLISKKGTEFFSLLEKLFGSDSSGPLQKLSTLVTENYFTSNLISPPKDPKTPSTVRSMLLWLYGLRFQKHFSDLVENCKSLCLPFGKSFNADEFLYYIHTCCFILPLSIISFIETSESAQKAFSSSSSSEFFYPSDSSALTDMFFDYIRKIYIALDFLKFQCERGRDQAGWKDCFFGGKCKDVLGISLSSFSLPTPTTPVPSASSPAGCISCCPGQGFICTNIPGLTDHGEHCKKEQCIGSTPCPPTNGNNAHTSGTCKPCPHPLQRFLTHGSESKSPSEAYPFGLSGIVPMGFSKENLSSTARDGWSLYHVLKAFCESGFYPLTRLVQFALCIFRNPPDTLGELFGFFKKFVEALNSKSDLSSKFIDWINGEPGSYPGKALQDAVRGLYGSGDSHKNSSHPYDLRSLIACDGPKGSSNPTCGQYLCSFTEYAYKDFIEDFLDTYLSWVCYSAEKFKEKLKGFYNEASEKFSCCLESSSKCPKIVECTCALPFLYSYGFTFWSPNTLNCHGSGGHKGKPEQCTRKTCSDFIAQLRFVIWGKPFKALLEEIPKLIWSIRKPFFLFVLAFWAFVISYFLYVQLYKLDLLHIDSHLHLSRSFKILPSTLFSDASSKLKDLSYFTL</sequence>
<protein>
    <submittedName>
        <fullName evidence="2">Variant erythrocyte surface antigen-1 family protein</fullName>
    </submittedName>
</protein>
<dbReference type="EMBL" id="JAHBMH010000053">
    <property type="protein sequence ID" value="KAK1935525.1"/>
    <property type="molecule type" value="Genomic_DNA"/>
</dbReference>
<keyword evidence="1" id="KW-0472">Membrane</keyword>
<accession>A0AAD9LGE4</accession>
<reference evidence="2" key="1">
    <citation type="journal article" date="2014" name="Nucleic Acids Res.">
        <title>The evolutionary dynamics of variant antigen genes in Babesia reveal a history of genomic innovation underlying host-parasite interaction.</title>
        <authorList>
            <person name="Jackson A.P."/>
            <person name="Otto T.D."/>
            <person name="Darby A."/>
            <person name="Ramaprasad A."/>
            <person name="Xia D."/>
            <person name="Echaide I.E."/>
            <person name="Farber M."/>
            <person name="Gahlot S."/>
            <person name="Gamble J."/>
            <person name="Gupta D."/>
            <person name="Gupta Y."/>
            <person name="Jackson L."/>
            <person name="Malandrin L."/>
            <person name="Malas T.B."/>
            <person name="Moussa E."/>
            <person name="Nair M."/>
            <person name="Reid A.J."/>
            <person name="Sanders M."/>
            <person name="Sharma J."/>
            <person name="Tracey A."/>
            <person name="Quail M.A."/>
            <person name="Weir W."/>
            <person name="Wastling J.M."/>
            <person name="Hall N."/>
            <person name="Willadsen P."/>
            <person name="Lingelbach K."/>
            <person name="Shiels B."/>
            <person name="Tait A."/>
            <person name="Berriman M."/>
            <person name="Allred D.R."/>
            <person name="Pain A."/>
        </authorList>
    </citation>
    <scope>NUCLEOTIDE SEQUENCE</scope>
    <source>
        <strain evidence="2">1802A</strain>
    </source>
</reference>
<proteinExistence type="predicted"/>
<dbReference type="AlphaFoldDB" id="A0AAD9LGE4"/>